<proteinExistence type="predicted"/>
<sequence length="247" mass="27777">MPTKALNRFIDRVVSYESDLELNDVLIRNFLDRPNSQDSIAIAIGVDAARYPRLGSRVNSKNSRNIVGLHLKRTLYIGFIKELYEDFADYLSTSLARAALAGVDPNRFVGEVRLDLHATEIIGAGSWEAVVRLMSEKIFRALENERSTITLIDKIGKRLGLRLEKNILDAAIPYLDARHILVHRDGLVDEIYRNKYPTIALDGDKIVLNHVVVTAAKQAVRALAEHIDEKLLAQGLVRNRDIAGQRE</sequence>
<name>A0A7W9C8I1_9CAUL</name>
<dbReference type="EMBL" id="JACHOQ010000008">
    <property type="protein sequence ID" value="MBB5740945.1"/>
    <property type="molecule type" value="Genomic_DNA"/>
</dbReference>
<dbReference type="AlphaFoldDB" id="A0A7W9C8I1"/>
<evidence type="ECO:0000313" key="2">
    <source>
        <dbReference type="Proteomes" id="UP000527324"/>
    </source>
</evidence>
<evidence type="ECO:0008006" key="3">
    <source>
        <dbReference type="Google" id="ProtNLM"/>
    </source>
</evidence>
<organism evidence="1 2">
    <name type="scientific">Brevundimonas aurantiaca</name>
    <dbReference type="NCBI Taxonomy" id="74316"/>
    <lineage>
        <taxon>Bacteria</taxon>
        <taxon>Pseudomonadati</taxon>
        <taxon>Pseudomonadota</taxon>
        <taxon>Alphaproteobacteria</taxon>
        <taxon>Caulobacterales</taxon>
        <taxon>Caulobacteraceae</taxon>
        <taxon>Brevundimonas</taxon>
    </lineage>
</organism>
<evidence type="ECO:0000313" key="1">
    <source>
        <dbReference type="EMBL" id="MBB5740945.1"/>
    </source>
</evidence>
<gene>
    <name evidence="1" type="ORF">GGQ93_002680</name>
</gene>
<dbReference type="Proteomes" id="UP000527324">
    <property type="component" value="Unassembled WGS sequence"/>
</dbReference>
<dbReference type="RefSeq" id="WP_183217670.1">
    <property type="nucleotide sequence ID" value="NZ_CAJFZW010000016.1"/>
</dbReference>
<reference evidence="1 2" key="1">
    <citation type="submission" date="2020-08" db="EMBL/GenBank/DDBJ databases">
        <title>Genomic Encyclopedia of Type Strains, Phase IV (KMG-IV): sequencing the most valuable type-strain genomes for metagenomic binning, comparative biology and taxonomic classification.</title>
        <authorList>
            <person name="Goeker M."/>
        </authorList>
    </citation>
    <scope>NUCLEOTIDE SEQUENCE [LARGE SCALE GENOMIC DNA]</scope>
    <source>
        <strain evidence="1 2">DSM 4731</strain>
    </source>
</reference>
<protein>
    <recommendedName>
        <fullName evidence="3">RiboL-PSP-HEPN domain-containing protein</fullName>
    </recommendedName>
</protein>
<accession>A0A7W9C8I1</accession>
<comment type="caution">
    <text evidence="1">The sequence shown here is derived from an EMBL/GenBank/DDBJ whole genome shotgun (WGS) entry which is preliminary data.</text>
</comment>
<keyword evidence="2" id="KW-1185">Reference proteome</keyword>